<accession>A0ABV3RZA1</accession>
<keyword evidence="6" id="KW-1185">Reference proteome</keyword>
<name>A0ABV3RZA1_9GAMM</name>
<evidence type="ECO:0000256" key="4">
    <source>
        <dbReference type="SAM" id="MobiDB-lite"/>
    </source>
</evidence>
<comment type="caution">
    <text evidence="5">The sequence shown here is derived from an EMBL/GenBank/DDBJ whole genome shotgun (WGS) entry which is preliminary data.</text>
</comment>
<dbReference type="InterPro" id="IPR001343">
    <property type="entry name" value="Hemolysn_Ca-bd"/>
</dbReference>
<keyword evidence="2" id="KW-0964">Secreted</keyword>
<keyword evidence="3" id="KW-0106">Calcium</keyword>
<organism evidence="5 6">
    <name type="scientific">Spiribacter roseus</name>
    <dbReference type="NCBI Taxonomy" id="1855875"/>
    <lineage>
        <taxon>Bacteria</taxon>
        <taxon>Pseudomonadati</taxon>
        <taxon>Pseudomonadota</taxon>
        <taxon>Gammaproteobacteria</taxon>
        <taxon>Chromatiales</taxon>
        <taxon>Ectothiorhodospiraceae</taxon>
        <taxon>Spiribacter</taxon>
    </lineage>
</organism>
<dbReference type="PANTHER" id="PTHR38340">
    <property type="entry name" value="S-LAYER PROTEIN"/>
    <property type="match status" value="1"/>
</dbReference>
<evidence type="ECO:0000313" key="6">
    <source>
        <dbReference type="Proteomes" id="UP001556636"/>
    </source>
</evidence>
<dbReference type="EMBL" id="JBAKFG010000003">
    <property type="protein sequence ID" value="MEX0373542.1"/>
    <property type="molecule type" value="Genomic_DNA"/>
</dbReference>
<evidence type="ECO:0000256" key="1">
    <source>
        <dbReference type="ARBA" id="ARBA00004613"/>
    </source>
</evidence>
<dbReference type="Gene3D" id="2.150.10.10">
    <property type="entry name" value="Serralysin-like metalloprotease, C-terminal"/>
    <property type="match status" value="4"/>
</dbReference>
<dbReference type="PRINTS" id="PR00313">
    <property type="entry name" value="CABNDNGRPT"/>
</dbReference>
<dbReference type="Pfam" id="PF00353">
    <property type="entry name" value="HemolysinCabind"/>
    <property type="match status" value="7"/>
</dbReference>
<dbReference type="InterPro" id="IPR011049">
    <property type="entry name" value="Serralysin-like_metalloprot_C"/>
</dbReference>
<comment type="subcellular location">
    <subcellularLocation>
        <location evidence="1">Secreted</location>
    </subcellularLocation>
</comment>
<reference evidence="5 6" key="1">
    <citation type="submission" date="2024-02" db="EMBL/GenBank/DDBJ databases">
        <title>New especies of Spiribacter isolated from saline water.</title>
        <authorList>
            <person name="Leon M.J."/>
            <person name="De La Haba R."/>
            <person name="Sanchez-Porro C."/>
            <person name="Ventosa A."/>
        </authorList>
    </citation>
    <scope>NUCLEOTIDE SEQUENCE [LARGE SCALE GENOMIC DNA]</scope>
    <source>
        <strain evidence="6">ag22IC6-196</strain>
    </source>
</reference>
<dbReference type="InterPro" id="IPR018511">
    <property type="entry name" value="Hemolysin-typ_Ca-bd_CS"/>
</dbReference>
<feature type="region of interest" description="Disordered" evidence="4">
    <location>
        <begin position="501"/>
        <end position="526"/>
    </location>
</feature>
<dbReference type="RefSeq" id="WP_367951759.1">
    <property type="nucleotide sequence ID" value="NZ_JBAKFG010000003.1"/>
</dbReference>
<gene>
    <name evidence="5" type="ORF">V6X51_08885</name>
</gene>
<evidence type="ECO:0000256" key="2">
    <source>
        <dbReference type="ARBA" id="ARBA00022525"/>
    </source>
</evidence>
<dbReference type="SUPFAM" id="SSF51120">
    <property type="entry name" value="beta-Roll"/>
    <property type="match status" value="3"/>
</dbReference>
<dbReference type="InterPro" id="IPR050557">
    <property type="entry name" value="RTX_toxin/Mannuronan_C5-epim"/>
</dbReference>
<dbReference type="Proteomes" id="UP001556636">
    <property type="component" value="Unassembled WGS sequence"/>
</dbReference>
<sequence length="2400" mass="250348">MVTNTLSNADVIQMTASEVKTALDDGQWQNQQADRLDVVYSGNNPDTDYDSGNDPRLTTAELEEALAVFNTVVVYDNLGPKESVDIPDSKLLSLSAGDVNGVDVTGDGTLQVRLFPESNVDFRNIETEGLDLSGVDESVSLEGWVTGYAQQDTIDLTGLSSDDAAEFKSLDTIRFAPGSGDDITLKGTPASLSGLEIIANGANNPAVRIEGVTADEVGGLDTARIFASASDSNAELTVALESTGTGNISTPAEVDVLSIPAAAVDQSGTDGNESPQPIEITGDDLYAVMLRGDGDDGVITGSGDFSHVTAGNTGSAQRGVEIDIAVSGDVDIVGASKSSSESFNVFKVNDHLASGSQLIGSGGGDGIVFGEDQSSFEKSETVSVDLSEVTIKNIPGLFLEGNGTTVTLAGEQVSGQQINLTSMNNVDGERTDETGSGPDGQTFRVAIDGNAGSGTFTDLSMLTFNTLSAEDQVFSWDESEDTFVVVGSEGRDDIITPSVDARIDAGDGDDKINAGIGDDRLLGGEGDDVLDGEAGVDGLTGGSGADTLDGGDGYDELVYANGDESPVSSSGVTVDFGRGKATDAYGDEDTFSGIEGVVGTANADTFTGDPDAPAYSVPTNVAAFSLAGFFNYQGLAGADTINGSTADGAFDRLDYSADADYGDTQRVDVDLGSGSATDGFGDTDTVSDIEMVRGTRHGDVLKGDPDEAFVQWDPLAGDDSIVGTTSSIDEVEYWSEVEYFGGTQGVSVDLTAGTGTGTATATDSFGDTDTLTNVEWVIGTRFGDNFWGSDADNRLTGMGGGDNFDASAGDDELDGGAGDDVVFYTNLTTDGIILNNTASVHEGVSAYTVDKTIGQPDNGSPDLGEDTLVSIEDFHVSSGDDRVYLEGGGYIFLEDGDDYLEIGDEGSVFVVPGKGADEIHFGRDGGTVDYFDFESGLTDATDLELSVQQGESASEVLISDTGDGASNTLGRVGFNSDGLLEVENLDNAGEIDLVSGADEVSIAVAVDGRRWGELQLDVDNANENLYVAYSGLDSQVRADPVGQDNAPTDDYTFAPHHYWTPTDKADPNPFWSASFSAPSGVAALRVDTTPIEQWNDTDKQYELMSQADFEGFGLQWSVAGNAIDLAQAQAPVEVDYRFDNTNREMRLAVSEGGDAQDGLNLEIDPQGLLDNQGNYTKENSLVLTPMEARELAESIGLVYADPDTAATQTAYTDLTLSIKAGDSDQFVTGFENEDVAPRIEATISTEQPTLLKAYYQNDWLLLSPELDGVQGDVLLNTIRESDDARFGDPDLGRFTVTVNGEDRQVLRAISEESLYIQIDQDIPADADVSVTYTDSPGDQITGVAQSEYHSDLATGTLSGEQVQPVDGLRVEAGAGAIKGLNYNIDGADDVFAPYVRTSYGTTNAELDAPNNTLRVFSARADNPLYDASADQATLAGFEKTGIQYEFVLTDASIDAIEEFNVADVDPSSDRVNPVLQSVDNSDFTEIRLNVVGENTGGDTETFTLAEYTPISGSSTNSLPFALFLDESFWTETEIAGSEAADRLEGGVNHDTIEGGSGGDRLYGFEGDDVLIGGPGNDDLVGGAGDDTLDASTGEVASDDSEGDWIMPGSGADQIIGSQQLWDNIAEGVDISYEGVKGSGGITLSVNDEGGAGTVTSTEAGVVDDTFTFAHRFRGTRDDDVMTGSANPDWEGWEGFAGNDDLHGNAGFDELLYHLDYNAPGGRNAVIVNFETGTATDAFGDTDTFTGMEAVRATPFDDTFTSVSSSGNGDFFRYRGLDGNDTINGSDIDGVIDMLDYSKDANYGGGAGIIVDLAAGTATDGFGKSDTFTDVEYVRGTDFGDIIKGDAADNRLTGFAGDDVLYAGDGDDELVASSGENVLFGGAGNDELVAGSNDDTLIGGAGNDKYVLGPNAGVNTILGLQEGDEILFDSGDGDELQTISRENPGEVLNDSGTTLNLPDYDSTPALTLTPVEFTSGEVTFDITMDSDQYPDGVLESVQGNIILGSGNFSASNVADLISYADFTPASGGSELSEVNLQLDGRQITFAANGTLDGNGNDTLGQLTLGVENLDAPLQLITHQVQFNGEAVNNGSQVFDFDPVDVTGSIHARTAADGTGGKPISDAEVHYLRGFESEAGLGLQIGEIGDTTVDIELVTDGTLSGTQSLDFDLEASGINGVELATAWGDNSLAPDAANGYQASLSGGDIDAGDVLATFSLSKASEDELIDIELGDVAVDGTVYADLSYQLGHVSADADGEFTLQRIPGQQVDLDAHAPAPETPFGIEPVVAFDALQALKIANEDKLSDDTSPSALDYIAADFDGNGTVEMADAEAILAAAVGKTGSDEPRWVFTDGKVSPTGNTAGNVTYDNGATLAADLDNLEAVQSVDFVGTLIGDVDASSYTI</sequence>
<feature type="compositionally biased region" description="Basic and acidic residues" evidence="4">
    <location>
        <begin position="501"/>
        <end position="522"/>
    </location>
</feature>
<evidence type="ECO:0000256" key="3">
    <source>
        <dbReference type="ARBA" id="ARBA00022837"/>
    </source>
</evidence>
<dbReference type="PROSITE" id="PS00330">
    <property type="entry name" value="HEMOLYSIN_CALCIUM"/>
    <property type="match status" value="4"/>
</dbReference>
<evidence type="ECO:0000313" key="5">
    <source>
        <dbReference type="EMBL" id="MEX0373542.1"/>
    </source>
</evidence>
<dbReference type="PANTHER" id="PTHR38340:SF1">
    <property type="entry name" value="S-LAYER PROTEIN"/>
    <property type="match status" value="1"/>
</dbReference>
<protein>
    <submittedName>
        <fullName evidence="5">Uncharacterized protein</fullName>
    </submittedName>
</protein>
<proteinExistence type="predicted"/>